<dbReference type="InterPro" id="IPR001878">
    <property type="entry name" value="Znf_CCHC"/>
</dbReference>
<dbReference type="Pfam" id="PF13696">
    <property type="entry name" value="zf-CCHC_2"/>
    <property type="match status" value="1"/>
</dbReference>
<reference evidence="6 7" key="1">
    <citation type="journal article" date="2016" name="Genome Announc.">
        <title>Genome Sequence of Madurella mycetomatis mm55, Isolated from a Human Mycetoma Case in Sudan.</title>
        <authorList>
            <person name="Smit S."/>
            <person name="Derks M.F."/>
            <person name="Bervoets S."/>
            <person name="Fahal A."/>
            <person name="van Leeuwen W."/>
            <person name="van Belkum A."/>
            <person name="van de Sande W.W."/>
        </authorList>
    </citation>
    <scope>NUCLEOTIDE SEQUENCE [LARGE SCALE GENOMIC DNA]</scope>
    <source>
        <strain evidence="7">mm55</strain>
    </source>
</reference>
<feature type="domain" description="CCHC-type" evidence="5">
    <location>
        <begin position="242"/>
        <end position="258"/>
    </location>
</feature>
<feature type="compositionally biased region" description="Basic and acidic residues" evidence="4">
    <location>
        <begin position="303"/>
        <end position="344"/>
    </location>
</feature>
<evidence type="ECO:0000256" key="3">
    <source>
        <dbReference type="ARBA" id="ARBA00022833"/>
    </source>
</evidence>
<evidence type="ECO:0000256" key="1">
    <source>
        <dbReference type="ARBA" id="ARBA00022723"/>
    </source>
</evidence>
<dbReference type="EMBL" id="LCTW02000001">
    <property type="protein sequence ID" value="KXX83329.1"/>
    <property type="molecule type" value="Genomic_DNA"/>
</dbReference>
<sequence>MDHPDKIKQNLDILGLDNLKGLTMDQLLAAVANKFPPEVSKRRLLNVFVMWLHERLTGVDIPADAAFANEVSSWYNTLKMTANDDSAIAEAFHDWQCEQYIHDPASSGWLSIAELKLHSPMASPTAHSLNNLETARPEHQYGSMHPDRLKLSLEDPSAIEIDDDGPEVVGTPFHQWEDRAQLQTDGQDEPHGLSFLTGSNRLVLNDPVDSKLDRGGSPFASCVKSPEHESGSISKRRSLGYVCNRCRIPGHLLQNCPTDTDSAFDKKPQEDYKCRICKKTGDHLFTLCPNNRDPKSLTQQRRHNVEKSAKSGANHRHDYGSDFDNSHQSRLRNDRSHRLDEPPRGRRRSCSPLGHANGKRRRDMSPPGHEQLSHRPVSPPLRYSDSKRRMEEPYVEDTPVIHRLLPPQEHRNNRKHSGAMFPNKPASPKECHSRVDKRAKKKARRVTFCDDLVIEIKDTGEGRLSYYDVPATPLSALIPCSPGGKKMDIDVSGLSVQGKSDEPASKVDDFADALDEMIKQESAATGLLLLFDGTELRCSSPIFKLFKGAEEKIWVRRDKASRARPSDFFDLSTEGGHHARLGADHEMLARDAATKKQEQLLLTKSLTNRPSASDTVSLPMGRPAFLRS</sequence>
<protein>
    <submittedName>
        <fullName evidence="6">E3 ubiquitin-protein ligase RBBP6</fullName>
    </submittedName>
</protein>
<feature type="domain" description="CCHC-type" evidence="5">
    <location>
        <begin position="273"/>
        <end position="290"/>
    </location>
</feature>
<dbReference type="OrthoDB" id="4585874at2759"/>
<dbReference type="GO" id="GO:0008270">
    <property type="term" value="F:zinc ion binding"/>
    <property type="evidence" value="ECO:0007669"/>
    <property type="project" value="UniProtKB-KW"/>
</dbReference>
<feature type="compositionally biased region" description="Polar residues" evidence="4">
    <location>
        <begin position="607"/>
        <end position="616"/>
    </location>
</feature>
<feature type="region of interest" description="Disordered" evidence="4">
    <location>
        <begin position="406"/>
        <end position="438"/>
    </location>
</feature>
<dbReference type="AlphaFoldDB" id="A0A150ASH1"/>
<gene>
    <name evidence="6" type="ORF">MMYC01_200116</name>
</gene>
<evidence type="ECO:0000256" key="4">
    <source>
        <dbReference type="SAM" id="MobiDB-lite"/>
    </source>
</evidence>
<keyword evidence="3" id="KW-0862">Zinc</keyword>
<evidence type="ECO:0000313" key="7">
    <source>
        <dbReference type="Proteomes" id="UP000078237"/>
    </source>
</evidence>
<keyword evidence="7" id="KW-1185">Reference proteome</keyword>
<dbReference type="Proteomes" id="UP000078237">
    <property type="component" value="Unassembled WGS sequence"/>
</dbReference>
<evidence type="ECO:0000256" key="2">
    <source>
        <dbReference type="ARBA" id="ARBA00022771"/>
    </source>
</evidence>
<feature type="region of interest" description="Disordered" evidence="4">
    <location>
        <begin position="607"/>
        <end position="628"/>
    </location>
</feature>
<evidence type="ECO:0000313" key="6">
    <source>
        <dbReference type="EMBL" id="KXX83329.1"/>
    </source>
</evidence>
<name>A0A150ASH1_9PEZI</name>
<feature type="compositionally biased region" description="Basic and acidic residues" evidence="4">
    <location>
        <begin position="427"/>
        <end position="436"/>
    </location>
</feature>
<evidence type="ECO:0000259" key="5">
    <source>
        <dbReference type="SMART" id="SM00343"/>
    </source>
</evidence>
<dbReference type="InterPro" id="IPR025829">
    <property type="entry name" value="Zn_knuckle_CX2CX3GHX4C"/>
</dbReference>
<accession>A0A150ASH1</accession>
<dbReference type="Gene3D" id="4.10.60.10">
    <property type="entry name" value="Zinc finger, CCHC-type"/>
    <property type="match status" value="1"/>
</dbReference>
<dbReference type="GO" id="GO:0003676">
    <property type="term" value="F:nucleic acid binding"/>
    <property type="evidence" value="ECO:0007669"/>
    <property type="project" value="InterPro"/>
</dbReference>
<keyword evidence="2" id="KW-0863">Zinc-finger</keyword>
<dbReference type="STRING" id="100816.A0A150ASH1"/>
<keyword evidence="1" id="KW-0479">Metal-binding</keyword>
<comment type="caution">
    <text evidence="6">The sequence shown here is derived from an EMBL/GenBank/DDBJ whole genome shotgun (WGS) entry which is preliminary data.</text>
</comment>
<dbReference type="VEuPathDB" id="FungiDB:MMYC01_200116"/>
<feature type="region of interest" description="Disordered" evidence="4">
    <location>
        <begin position="288"/>
        <end position="392"/>
    </location>
</feature>
<organism evidence="6 7">
    <name type="scientific">Madurella mycetomatis</name>
    <dbReference type="NCBI Taxonomy" id="100816"/>
    <lineage>
        <taxon>Eukaryota</taxon>
        <taxon>Fungi</taxon>
        <taxon>Dikarya</taxon>
        <taxon>Ascomycota</taxon>
        <taxon>Pezizomycotina</taxon>
        <taxon>Sordariomycetes</taxon>
        <taxon>Sordariomycetidae</taxon>
        <taxon>Sordariales</taxon>
        <taxon>Sordariales incertae sedis</taxon>
        <taxon>Madurella</taxon>
    </lineage>
</organism>
<proteinExistence type="predicted"/>
<dbReference type="SMART" id="SM00343">
    <property type="entry name" value="ZnF_C2HC"/>
    <property type="match status" value="2"/>
</dbReference>